<comment type="caution">
    <text evidence="3">The sequence shown here is derived from an EMBL/GenBank/DDBJ whole genome shotgun (WGS) entry which is preliminary data.</text>
</comment>
<dbReference type="RefSeq" id="WP_340359836.1">
    <property type="nucleotide sequence ID" value="NZ_JBBKZU010000013.1"/>
</dbReference>
<feature type="domain" description="HTH araC/xylS-type" evidence="2">
    <location>
        <begin position="214"/>
        <end position="312"/>
    </location>
</feature>
<dbReference type="InterPro" id="IPR018060">
    <property type="entry name" value="HTH_AraC"/>
</dbReference>
<dbReference type="Gene3D" id="1.10.10.60">
    <property type="entry name" value="Homeodomain-like"/>
    <property type="match status" value="1"/>
</dbReference>
<proteinExistence type="predicted"/>
<sequence>MACGLDPRALVAEVGLPSDCLDEPDLKVPARLVCHLLEVAAARGGEPALGLRMAQSRQLSNLGPLGLLVRDELTLGAVLEALVQHIHVHNEALAVRLEKTGNLVVIYEEIVGVGEQPVGQASELVVGVTFRILSFFLGAGWRPRLVCFSHRASATLRAHRAFFGEAVEFGHQFNGIVCNGADLDAPNPAADPVMARYSKRLLERELGPDSRFSERVHQLVVLLLPRGHCRVEVVARHLGVDRRTVARGLSAEGTSFSELVDELRDELLSRHLEEGRGPLGELSVLLGFSTPSAFSRWHRTRFGVSASQRREVRTDALRTGRP</sequence>
<dbReference type="Pfam" id="PF12625">
    <property type="entry name" value="Arabinose_bd"/>
    <property type="match status" value="1"/>
</dbReference>
<accession>A0ABU8VN88</accession>
<evidence type="ECO:0000259" key="2">
    <source>
        <dbReference type="PROSITE" id="PS01124"/>
    </source>
</evidence>
<protein>
    <submittedName>
        <fullName evidence="3">AraC family transcriptional regulator ligand-binding domain-containing protein</fullName>
    </submittedName>
</protein>
<reference evidence="3 4" key="1">
    <citation type="submission" date="2024-03" db="EMBL/GenBank/DDBJ databases">
        <title>Novel species of the genus Variovorax.</title>
        <authorList>
            <person name="Liu Q."/>
            <person name="Xin Y.-H."/>
        </authorList>
    </citation>
    <scope>NUCLEOTIDE SEQUENCE [LARGE SCALE GENOMIC DNA]</scope>
    <source>
        <strain evidence="3 4">KACC 18899</strain>
    </source>
</reference>
<dbReference type="Proteomes" id="UP001365846">
    <property type="component" value="Unassembled WGS sequence"/>
</dbReference>
<dbReference type="PANTHER" id="PTHR47894:SF4">
    <property type="entry name" value="HTH-TYPE TRANSCRIPTIONAL REGULATOR GADX"/>
    <property type="match status" value="1"/>
</dbReference>
<keyword evidence="1" id="KW-0238">DNA-binding</keyword>
<dbReference type="PROSITE" id="PS01124">
    <property type="entry name" value="HTH_ARAC_FAMILY_2"/>
    <property type="match status" value="1"/>
</dbReference>
<evidence type="ECO:0000256" key="1">
    <source>
        <dbReference type="ARBA" id="ARBA00023125"/>
    </source>
</evidence>
<gene>
    <name evidence="3" type="ORF">WKW77_25505</name>
</gene>
<dbReference type="SMART" id="SM00342">
    <property type="entry name" value="HTH_ARAC"/>
    <property type="match status" value="1"/>
</dbReference>
<organism evidence="3 4">
    <name type="scientific">Variovorax ureilyticus</name>
    <dbReference type="NCBI Taxonomy" id="1836198"/>
    <lineage>
        <taxon>Bacteria</taxon>
        <taxon>Pseudomonadati</taxon>
        <taxon>Pseudomonadota</taxon>
        <taxon>Betaproteobacteria</taxon>
        <taxon>Burkholderiales</taxon>
        <taxon>Comamonadaceae</taxon>
        <taxon>Variovorax</taxon>
    </lineage>
</organism>
<evidence type="ECO:0000313" key="4">
    <source>
        <dbReference type="Proteomes" id="UP001365846"/>
    </source>
</evidence>
<evidence type="ECO:0000313" key="3">
    <source>
        <dbReference type="EMBL" id="MEJ8814460.1"/>
    </source>
</evidence>
<keyword evidence="4" id="KW-1185">Reference proteome</keyword>
<dbReference type="InterPro" id="IPR032687">
    <property type="entry name" value="AraC-type_N"/>
</dbReference>
<dbReference type="PANTHER" id="PTHR47894">
    <property type="entry name" value="HTH-TYPE TRANSCRIPTIONAL REGULATOR GADX"/>
    <property type="match status" value="1"/>
</dbReference>
<dbReference type="Pfam" id="PF12833">
    <property type="entry name" value="HTH_18"/>
    <property type="match status" value="1"/>
</dbReference>
<name>A0ABU8VN88_9BURK</name>
<dbReference type="EMBL" id="JBBKZU010000013">
    <property type="protein sequence ID" value="MEJ8814460.1"/>
    <property type="molecule type" value="Genomic_DNA"/>
</dbReference>